<dbReference type="NCBIfam" id="TIGR00152">
    <property type="entry name" value="dephospho-CoA kinase"/>
    <property type="match status" value="1"/>
</dbReference>
<feature type="binding site" evidence="5">
    <location>
        <begin position="12"/>
        <end position="17"/>
    </location>
    <ligand>
        <name>ATP</name>
        <dbReference type="ChEBI" id="CHEBI:30616"/>
    </ligand>
</feature>
<sequence length="206" mass="23193">MTYHVVLTGGVASGKSAASRYFQELGVTVIDADIIAREVVAIGSEGLKAITEYFGAAVLHNDGSLDRKALRNIVFDNKQHREWLNQLLHPMIRHKMKSLRDEAKDNKELYTVSVIPLYAETIHGTNEALQYQRVLVVDSSEVVQQERLMQRDGSSVEQAEALIKAQASRQERLLIADDVIVNHSDLQSLKQQVINLDRQYRDLARG</sequence>
<name>A0A0F6TRI3_9GAMM</name>
<protein>
    <recommendedName>
        <fullName evidence="5 6">Dephospho-CoA kinase</fullName>
        <ecNumber evidence="5 6">2.7.1.24</ecNumber>
    </recommendedName>
    <alternativeName>
        <fullName evidence="5">Dephosphocoenzyme A kinase</fullName>
    </alternativeName>
</protein>
<dbReference type="KEGG" id="kge:TQ33_1682"/>
<proteinExistence type="inferred from homology"/>
<keyword evidence="5" id="KW-0963">Cytoplasm</keyword>
<dbReference type="UniPathway" id="UPA00241">
    <property type="reaction ID" value="UER00356"/>
</dbReference>
<dbReference type="InterPro" id="IPR001977">
    <property type="entry name" value="Depp_CoAkinase"/>
</dbReference>
<evidence type="ECO:0000256" key="1">
    <source>
        <dbReference type="ARBA" id="ARBA00009018"/>
    </source>
</evidence>
<dbReference type="STRING" id="914150.TQ33_1682"/>
<comment type="function">
    <text evidence="5">Catalyzes the phosphorylation of the 3'-hydroxyl group of dephosphocoenzyme A to form coenzyme A.</text>
</comment>
<dbReference type="Gene3D" id="3.40.50.300">
    <property type="entry name" value="P-loop containing nucleotide triphosphate hydrolases"/>
    <property type="match status" value="1"/>
</dbReference>
<dbReference type="EC" id="2.7.1.24" evidence="5 6"/>
<dbReference type="PROSITE" id="PS51219">
    <property type="entry name" value="DPCK"/>
    <property type="match status" value="1"/>
</dbReference>
<evidence type="ECO:0000256" key="5">
    <source>
        <dbReference type="HAMAP-Rule" id="MF_00376"/>
    </source>
</evidence>
<dbReference type="GO" id="GO:0004140">
    <property type="term" value="F:dephospho-CoA kinase activity"/>
    <property type="evidence" value="ECO:0007669"/>
    <property type="project" value="UniProtKB-UniRule"/>
</dbReference>
<gene>
    <name evidence="5" type="primary">coaE</name>
    <name evidence="7" type="ORF">TQ33_1682</name>
</gene>
<evidence type="ECO:0000313" key="8">
    <source>
        <dbReference type="Proteomes" id="UP000034071"/>
    </source>
</evidence>
<dbReference type="HOGENOM" id="CLU_057180_1_2_6"/>
<accession>A0A0F6TRI3</accession>
<dbReference type="PANTHER" id="PTHR10695:SF46">
    <property type="entry name" value="BIFUNCTIONAL COENZYME A SYNTHASE-RELATED"/>
    <property type="match status" value="1"/>
</dbReference>
<dbReference type="Proteomes" id="UP000034071">
    <property type="component" value="Chromosome"/>
</dbReference>
<keyword evidence="5" id="KW-0808">Transferase</keyword>
<keyword evidence="5 7" id="KW-0418">Kinase</keyword>
<comment type="subcellular location">
    <subcellularLocation>
        <location evidence="5">Cytoplasm</location>
    </subcellularLocation>
</comment>
<dbReference type="PANTHER" id="PTHR10695">
    <property type="entry name" value="DEPHOSPHO-COA KINASE-RELATED"/>
    <property type="match status" value="1"/>
</dbReference>
<dbReference type="InterPro" id="IPR027417">
    <property type="entry name" value="P-loop_NTPase"/>
</dbReference>
<reference evidence="7 8" key="1">
    <citation type="submission" date="2015-02" db="EMBL/GenBank/DDBJ databases">
        <title>Complete genome sequence of Kangiella geojedonensis strain YCS-5T.</title>
        <authorList>
            <person name="Kim K.M."/>
        </authorList>
    </citation>
    <scope>NUCLEOTIDE SEQUENCE [LARGE SCALE GENOMIC DNA]</scope>
    <source>
        <strain evidence="7 8">YCS-5</strain>
    </source>
</reference>
<dbReference type="SUPFAM" id="SSF52540">
    <property type="entry name" value="P-loop containing nucleoside triphosphate hydrolases"/>
    <property type="match status" value="1"/>
</dbReference>
<comment type="pathway">
    <text evidence="5">Cofactor biosynthesis; coenzyme A biosynthesis; CoA from (R)-pantothenate: step 5/5.</text>
</comment>
<comment type="similarity">
    <text evidence="1 5">Belongs to the CoaE family.</text>
</comment>
<dbReference type="OrthoDB" id="9812943at2"/>
<evidence type="ECO:0000256" key="6">
    <source>
        <dbReference type="NCBIfam" id="TIGR00152"/>
    </source>
</evidence>
<evidence type="ECO:0000256" key="3">
    <source>
        <dbReference type="ARBA" id="ARBA00022840"/>
    </source>
</evidence>
<dbReference type="AlphaFoldDB" id="A0A0F6TRI3"/>
<dbReference type="GO" id="GO:0015937">
    <property type="term" value="P:coenzyme A biosynthetic process"/>
    <property type="evidence" value="ECO:0007669"/>
    <property type="project" value="UniProtKB-UniRule"/>
</dbReference>
<evidence type="ECO:0000256" key="4">
    <source>
        <dbReference type="ARBA" id="ARBA00022993"/>
    </source>
</evidence>
<evidence type="ECO:0000256" key="2">
    <source>
        <dbReference type="ARBA" id="ARBA00022741"/>
    </source>
</evidence>
<keyword evidence="2 5" id="KW-0547">Nucleotide-binding</keyword>
<dbReference type="Pfam" id="PF01121">
    <property type="entry name" value="CoaE"/>
    <property type="match status" value="1"/>
</dbReference>
<dbReference type="CDD" id="cd02022">
    <property type="entry name" value="DPCK"/>
    <property type="match status" value="1"/>
</dbReference>
<keyword evidence="8" id="KW-1185">Reference proteome</keyword>
<dbReference type="HAMAP" id="MF_00376">
    <property type="entry name" value="Dephospho_CoA_kinase"/>
    <property type="match status" value="1"/>
</dbReference>
<dbReference type="GO" id="GO:0005737">
    <property type="term" value="C:cytoplasm"/>
    <property type="evidence" value="ECO:0007669"/>
    <property type="project" value="UniProtKB-SubCell"/>
</dbReference>
<dbReference type="EMBL" id="CP010975">
    <property type="protein sequence ID" value="AKE52624.1"/>
    <property type="molecule type" value="Genomic_DNA"/>
</dbReference>
<evidence type="ECO:0000313" key="7">
    <source>
        <dbReference type="EMBL" id="AKE52624.1"/>
    </source>
</evidence>
<keyword evidence="4 5" id="KW-0173">Coenzyme A biosynthesis</keyword>
<dbReference type="PATRIC" id="fig|914150.5.peg.1703"/>
<organism evidence="7 8">
    <name type="scientific">Kangiella geojedonensis</name>
    <dbReference type="NCBI Taxonomy" id="914150"/>
    <lineage>
        <taxon>Bacteria</taxon>
        <taxon>Pseudomonadati</taxon>
        <taxon>Pseudomonadota</taxon>
        <taxon>Gammaproteobacteria</taxon>
        <taxon>Kangiellales</taxon>
        <taxon>Kangiellaceae</taxon>
        <taxon>Kangiella</taxon>
    </lineage>
</organism>
<comment type="catalytic activity">
    <reaction evidence="5">
        <text>3'-dephospho-CoA + ATP = ADP + CoA + H(+)</text>
        <dbReference type="Rhea" id="RHEA:18245"/>
        <dbReference type="ChEBI" id="CHEBI:15378"/>
        <dbReference type="ChEBI" id="CHEBI:30616"/>
        <dbReference type="ChEBI" id="CHEBI:57287"/>
        <dbReference type="ChEBI" id="CHEBI:57328"/>
        <dbReference type="ChEBI" id="CHEBI:456216"/>
        <dbReference type="EC" id="2.7.1.24"/>
    </reaction>
</comment>
<dbReference type="RefSeq" id="WP_046561672.1">
    <property type="nucleotide sequence ID" value="NZ_CP010975.1"/>
</dbReference>
<keyword evidence="3 5" id="KW-0067">ATP-binding</keyword>
<dbReference type="GO" id="GO:0005524">
    <property type="term" value="F:ATP binding"/>
    <property type="evidence" value="ECO:0007669"/>
    <property type="project" value="UniProtKB-UniRule"/>
</dbReference>